<keyword evidence="2" id="KW-1185">Reference proteome</keyword>
<evidence type="ECO:0000313" key="1">
    <source>
        <dbReference type="EMBL" id="MCI4374697.1"/>
    </source>
</evidence>
<reference evidence="1 2" key="1">
    <citation type="journal article" date="2022" name="bioRxiv">
        <title>An ancient truncated duplication of the anti-Mullerian hormone receptor type 2 gene is a potential conserved master sex determinant in the Pangasiidae catfish family.</title>
        <authorList>
            <person name="Wen M."/>
            <person name="Pan Q."/>
            <person name="Jouanno E."/>
            <person name="Montfort J."/>
            <person name="Zahm M."/>
            <person name="Cabau C."/>
            <person name="Klopp C."/>
            <person name="Iampietro C."/>
            <person name="Roques C."/>
            <person name="Bouchez O."/>
            <person name="Castinel A."/>
            <person name="Donnadieu C."/>
            <person name="Parrinello H."/>
            <person name="Poncet C."/>
            <person name="Belmonte E."/>
            <person name="Gautier V."/>
            <person name="Avarre J.-C."/>
            <person name="Dugue R."/>
            <person name="Gustiano R."/>
            <person name="Ha T.T.T."/>
            <person name="Campet M."/>
            <person name="Sriphairoj K."/>
            <person name="Ribolli J."/>
            <person name="de Almeida F.L."/>
            <person name="Desvignes T."/>
            <person name="Postlethwait J.H."/>
            <person name="Bucao C.F."/>
            <person name="Robinson-Rechavi M."/>
            <person name="Bobe J."/>
            <person name="Herpin A."/>
            <person name="Guiguen Y."/>
        </authorList>
    </citation>
    <scope>NUCLEOTIDE SEQUENCE [LARGE SCALE GENOMIC DNA]</scope>
    <source>
        <strain evidence="1">YG-Dec2019</strain>
    </source>
</reference>
<proteinExistence type="predicted"/>
<comment type="caution">
    <text evidence="1">The sequence shown here is derived from an EMBL/GenBank/DDBJ whole genome shotgun (WGS) entry which is preliminary data.</text>
</comment>
<gene>
    <name evidence="1" type="ORF">PGIGA_G00009390</name>
</gene>
<dbReference type="Proteomes" id="UP000829447">
    <property type="component" value="Linkage Group LG1"/>
</dbReference>
<accession>A0ACC5W792</accession>
<sequence length="88" mass="10149">MQKSVLAHRIRSLLRRSLLSPSEFCSNEGGASVALRLVRLISLLRVDWLHCTSIIHKKEREISIEPVQTLKTKPRADISLLYQLKRED</sequence>
<dbReference type="EMBL" id="CM040454">
    <property type="protein sequence ID" value="MCI4374697.1"/>
    <property type="molecule type" value="Genomic_DNA"/>
</dbReference>
<organism evidence="1 2">
    <name type="scientific">Pangasianodon gigas</name>
    <name type="common">Mekong giant catfish</name>
    <name type="synonym">Pangasius gigas</name>
    <dbReference type="NCBI Taxonomy" id="30993"/>
    <lineage>
        <taxon>Eukaryota</taxon>
        <taxon>Metazoa</taxon>
        <taxon>Chordata</taxon>
        <taxon>Craniata</taxon>
        <taxon>Vertebrata</taxon>
        <taxon>Euteleostomi</taxon>
        <taxon>Actinopterygii</taxon>
        <taxon>Neopterygii</taxon>
        <taxon>Teleostei</taxon>
        <taxon>Ostariophysi</taxon>
        <taxon>Siluriformes</taxon>
        <taxon>Pangasiidae</taxon>
        <taxon>Pangasianodon</taxon>
    </lineage>
</organism>
<protein>
    <submittedName>
        <fullName evidence="1">Uncharacterized protein</fullName>
    </submittedName>
</protein>
<name>A0ACC5W792_PANGG</name>
<evidence type="ECO:0000313" key="2">
    <source>
        <dbReference type="Proteomes" id="UP000829447"/>
    </source>
</evidence>